<dbReference type="Proteomes" id="UP001634007">
    <property type="component" value="Unassembled WGS sequence"/>
</dbReference>
<protein>
    <submittedName>
        <fullName evidence="1">Uncharacterized protein</fullName>
    </submittedName>
</protein>
<keyword evidence="2" id="KW-1185">Reference proteome</keyword>
<sequence>MSERKREHGARCSASHAVQRGDTRVEEHFGHHVNGPALLCSCSTVQTACMKERRHWRAALSVDVAWRVDVPNDEEKCSLTWASVLPDALDFGGVATA</sequence>
<evidence type="ECO:0000313" key="1">
    <source>
        <dbReference type="EMBL" id="KAL3731561.1"/>
    </source>
</evidence>
<reference evidence="1 2" key="1">
    <citation type="submission" date="2024-11" db="EMBL/GenBank/DDBJ databases">
        <title>Chromosome-level genome assembly of Eucalyptus globulus Labill. provides insights into its genome evolution.</title>
        <authorList>
            <person name="Li X."/>
        </authorList>
    </citation>
    <scope>NUCLEOTIDE SEQUENCE [LARGE SCALE GENOMIC DNA]</scope>
    <source>
        <strain evidence="1">CL2024</strain>
        <tissue evidence="1">Fresh tender leaves</tissue>
    </source>
</reference>
<name>A0ABD3K4D3_EUCGL</name>
<gene>
    <name evidence="1" type="ORF">ACJRO7_028446</name>
</gene>
<accession>A0ABD3K4D3</accession>
<comment type="caution">
    <text evidence="1">The sequence shown here is derived from an EMBL/GenBank/DDBJ whole genome shotgun (WGS) entry which is preliminary data.</text>
</comment>
<dbReference type="EMBL" id="JBJKBG010000007">
    <property type="protein sequence ID" value="KAL3731561.1"/>
    <property type="molecule type" value="Genomic_DNA"/>
</dbReference>
<proteinExistence type="predicted"/>
<dbReference type="AlphaFoldDB" id="A0ABD3K4D3"/>
<evidence type="ECO:0000313" key="2">
    <source>
        <dbReference type="Proteomes" id="UP001634007"/>
    </source>
</evidence>
<organism evidence="1 2">
    <name type="scientific">Eucalyptus globulus</name>
    <name type="common">Tasmanian blue gum</name>
    <dbReference type="NCBI Taxonomy" id="34317"/>
    <lineage>
        <taxon>Eukaryota</taxon>
        <taxon>Viridiplantae</taxon>
        <taxon>Streptophyta</taxon>
        <taxon>Embryophyta</taxon>
        <taxon>Tracheophyta</taxon>
        <taxon>Spermatophyta</taxon>
        <taxon>Magnoliopsida</taxon>
        <taxon>eudicotyledons</taxon>
        <taxon>Gunneridae</taxon>
        <taxon>Pentapetalae</taxon>
        <taxon>rosids</taxon>
        <taxon>malvids</taxon>
        <taxon>Myrtales</taxon>
        <taxon>Myrtaceae</taxon>
        <taxon>Myrtoideae</taxon>
        <taxon>Eucalypteae</taxon>
        <taxon>Eucalyptus</taxon>
    </lineage>
</organism>